<dbReference type="AlphaFoldDB" id="A0A428MGM2"/>
<dbReference type="InterPro" id="IPR023393">
    <property type="entry name" value="START-like_dom_sf"/>
</dbReference>
<dbReference type="SUPFAM" id="SSF55961">
    <property type="entry name" value="Bet v1-like"/>
    <property type="match status" value="1"/>
</dbReference>
<protein>
    <submittedName>
        <fullName evidence="3">Uncharacterized protein YndB with AHSA1/START domain</fullName>
    </submittedName>
</protein>
<accession>A0A428MGM2</accession>
<reference evidence="3 4" key="1">
    <citation type="submission" date="2018-12" db="EMBL/GenBank/DDBJ databases">
        <title>Sequencing of bacterial isolates from soil warming experiment in Harvard Forest, Massachusetts, USA.</title>
        <authorList>
            <person name="Deangelis K."/>
        </authorList>
    </citation>
    <scope>NUCLEOTIDE SEQUENCE [LARGE SCALE GENOMIC DNA]</scope>
    <source>
        <strain evidence="3 4">EB153</strain>
    </source>
</reference>
<evidence type="ECO:0000313" key="3">
    <source>
        <dbReference type="EMBL" id="RSL16007.1"/>
    </source>
</evidence>
<dbReference type="Proteomes" id="UP000269669">
    <property type="component" value="Unassembled WGS sequence"/>
</dbReference>
<evidence type="ECO:0000313" key="4">
    <source>
        <dbReference type="Proteomes" id="UP000269669"/>
    </source>
</evidence>
<comment type="similarity">
    <text evidence="1">Belongs to the AHA1 family.</text>
</comment>
<feature type="domain" description="Activator of Hsp90 ATPase homologue 1/2-like C-terminal" evidence="2">
    <location>
        <begin position="48"/>
        <end position="143"/>
    </location>
</feature>
<dbReference type="CDD" id="cd07814">
    <property type="entry name" value="SRPBCC_CalC_Aha1-like"/>
    <property type="match status" value="1"/>
</dbReference>
<sequence>MAATIQEQVVQAFEIVKQEEIAAPIDIVFETILEQMGPLNSTPEKPMPMKLEAWPGGRWFRDLGENTGHFWGVVQAIKPPSLLEICGPLFMSTPAVSNIQYRLTEENGLTRVRFVHRAMGWVGDADRGVDVGWTDLITRIRTAAEKRGRKR</sequence>
<organism evidence="3 4">
    <name type="scientific">Edaphobacter aggregans</name>
    <dbReference type="NCBI Taxonomy" id="570835"/>
    <lineage>
        <taxon>Bacteria</taxon>
        <taxon>Pseudomonadati</taxon>
        <taxon>Acidobacteriota</taxon>
        <taxon>Terriglobia</taxon>
        <taxon>Terriglobales</taxon>
        <taxon>Acidobacteriaceae</taxon>
        <taxon>Edaphobacter</taxon>
    </lineage>
</organism>
<proteinExistence type="inferred from homology"/>
<gene>
    <name evidence="3" type="ORF">EDE15_1514</name>
</gene>
<comment type="caution">
    <text evidence="3">The sequence shown here is derived from an EMBL/GenBank/DDBJ whole genome shotgun (WGS) entry which is preliminary data.</text>
</comment>
<dbReference type="RefSeq" id="WP_125484678.1">
    <property type="nucleotide sequence ID" value="NZ_RSDW01000001.1"/>
</dbReference>
<evidence type="ECO:0000259" key="2">
    <source>
        <dbReference type="Pfam" id="PF08327"/>
    </source>
</evidence>
<name>A0A428MGM2_9BACT</name>
<dbReference type="EMBL" id="RSDW01000001">
    <property type="protein sequence ID" value="RSL16007.1"/>
    <property type="molecule type" value="Genomic_DNA"/>
</dbReference>
<dbReference type="InterPro" id="IPR013538">
    <property type="entry name" value="ASHA1/2-like_C"/>
</dbReference>
<dbReference type="Gene3D" id="3.30.530.20">
    <property type="match status" value="1"/>
</dbReference>
<keyword evidence="4" id="KW-1185">Reference proteome</keyword>
<evidence type="ECO:0000256" key="1">
    <source>
        <dbReference type="ARBA" id="ARBA00006817"/>
    </source>
</evidence>
<dbReference type="Pfam" id="PF08327">
    <property type="entry name" value="AHSA1"/>
    <property type="match status" value="1"/>
</dbReference>
<dbReference type="OrthoDB" id="117240at2"/>